<keyword evidence="2" id="KW-0808">Transferase</keyword>
<accession>A0ABW5D538</accession>
<dbReference type="Pfam" id="PF00534">
    <property type="entry name" value="Glycos_transf_1"/>
    <property type="match status" value="1"/>
</dbReference>
<keyword evidence="3" id="KW-1185">Reference proteome</keyword>
<organism evidence="2 3">
    <name type="scientific">Luteolibacter algae</name>
    <dbReference type="NCBI Taxonomy" id="454151"/>
    <lineage>
        <taxon>Bacteria</taxon>
        <taxon>Pseudomonadati</taxon>
        <taxon>Verrucomicrobiota</taxon>
        <taxon>Verrucomicrobiia</taxon>
        <taxon>Verrucomicrobiales</taxon>
        <taxon>Verrucomicrobiaceae</taxon>
        <taxon>Luteolibacter</taxon>
    </lineage>
</organism>
<dbReference type="Gene3D" id="3.40.50.2000">
    <property type="entry name" value="Glycogen Phosphorylase B"/>
    <property type="match status" value="2"/>
</dbReference>
<dbReference type="EC" id="2.4.-.-" evidence="2"/>
<name>A0ABW5D538_9BACT</name>
<feature type="domain" description="Glycosyl transferase family 1" evidence="1">
    <location>
        <begin position="182"/>
        <end position="346"/>
    </location>
</feature>
<reference evidence="3" key="1">
    <citation type="journal article" date="2019" name="Int. J. Syst. Evol. Microbiol.">
        <title>The Global Catalogue of Microorganisms (GCM) 10K type strain sequencing project: providing services to taxonomists for standard genome sequencing and annotation.</title>
        <authorList>
            <consortium name="The Broad Institute Genomics Platform"/>
            <consortium name="The Broad Institute Genome Sequencing Center for Infectious Disease"/>
            <person name="Wu L."/>
            <person name="Ma J."/>
        </authorList>
    </citation>
    <scope>NUCLEOTIDE SEQUENCE [LARGE SCALE GENOMIC DNA]</scope>
    <source>
        <strain evidence="3">CGMCC 4.7106</strain>
    </source>
</reference>
<dbReference type="GO" id="GO:0016757">
    <property type="term" value="F:glycosyltransferase activity"/>
    <property type="evidence" value="ECO:0007669"/>
    <property type="project" value="UniProtKB-KW"/>
</dbReference>
<evidence type="ECO:0000313" key="2">
    <source>
        <dbReference type="EMBL" id="MFD2255860.1"/>
    </source>
</evidence>
<keyword evidence="2" id="KW-0328">Glycosyltransferase</keyword>
<dbReference type="InterPro" id="IPR001296">
    <property type="entry name" value="Glyco_trans_1"/>
</dbReference>
<dbReference type="RefSeq" id="WP_386818584.1">
    <property type="nucleotide sequence ID" value="NZ_JBHUIT010000002.1"/>
</dbReference>
<dbReference type="CDD" id="cd03801">
    <property type="entry name" value="GT4_PimA-like"/>
    <property type="match status" value="1"/>
</dbReference>
<dbReference type="SUPFAM" id="SSF53756">
    <property type="entry name" value="UDP-Glycosyltransferase/glycogen phosphorylase"/>
    <property type="match status" value="1"/>
</dbReference>
<proteinExistence type="predicted"/>
<dbReference type="PANTHER" id="PTHR12526:SF630">
    <property type="entry name" value="GLYCOSYLTRANSFERASE"/>
    <property type="match status" value="1"/>
</dbReference>
<comment type="caution">
    <text evidence="2">The sequence shown here is derived from an EMBL/GenBank/DDBJ whole genome shotgun (WGS) entry which is preliminary data.</text>
</comment>
<sequence length="366" mass="40591">MKSDSAKQKVMLVGVVPPPVHGQSIATKALFDADLSPIEKILLPIRSSKSIDTVGKLSLSKALSLFPLILKAWLLWLWKRPQTLYYTAGSGAWVPFTRDFLFLALCRPLFKRTVIHYHSGNLVEFLEASPLRSKLGQFTYGRGACTIRLGKYCPAPIYPGNQVFDVPNGIDVPEYLPERTESDTFRILFLGNLFIDKGVLDLISAVTLLGKQSPEKNFKLSLIGGWPDETTRSKIENAISELPSNVDCPPPAPAYGDEKWKALRSHDVFAFPSYYSSENLPLVIIEAMAAGLPVIASDWRGIKSLVEDGKTGLLVKPSDINQLAAAIDKMASDQTLRRNLTIHANKQYVESLTKQIHLNKICDILQ</sequence>
<protein>
    <submittedName>
        <fullName evidence="2">Glycosyltransferase family 4 protein</fullName>
        <ecNumber evidence="2">2.4.-.-</ecNumber>
    </submittedName>
</protein>
<dbReference type="PANTHER" id="PTHR12526">
    <property type="entry name" value="GLYCOSYLTRANSFERASE"/>
    <property type="match status" value="1"/>
</dbReference>
<evidence type="ECO:0000313" key="3">
    <source>
        <dbReference type="Proteomes" id="UP001597375"/>
    </source>
</evidence>
<dbReference type="Proteomes" id="UP001597375">
    <property type="component" value="Unassembled WGS sequence"/>
</dbReference>
<evidence type="ECO:0000259" key="1">
    <source>
        <dbReference type="Pfam" id="PF00534"/>
    </source>
</evidence>
<dbReference type="EMBL" id="JBHUIT010000002">
    <property type="protein sequence ID" value="MFD2255860.1"/>
    <property type="molecule type" value="Genomic_DNA"/>
</dbReference>
<gene>
    <name evidence="2" type="ORF">ACFSSA_04150</name>
</gene>